<evidence type="ECO:0008006" key="4">
    <source>
        <dbReference type="Google" id="ProtNLM"/>
    </source>
</evidence>
<keyword evidence="1" id="KW-1133">Transmembrane helix</keyword>
<dbReference type="AlphaFoldDB" id="A0A5C5XJS5"/>
<evidence type="ECO:0000313" key="3">
    <source>
        <dbReference type="Proteomes" id="UP000316095"/>
    </source>
</evidence>
<dbReference type="EMBL" id="SJPG01000001">
    <property type="protein sequence ID" value="TWT62641.1"/>
    <property type="molecule type" value="Genomic_DNA"/>
</dbReference>
<feature type="transmembrane region" description="Helical" evidence="1">
    <location>
        <begin position="111"/>
        <end position="129"/>
    </location>
</feature>
<evidence type="ECO:0000256" key="1">
    <source>
        <dbReference type="SAM" id="Phobius"/>
    </source>
</evidence>
<accession>A0A5C5XJS5</accession>
<dbReference type="Proteomes" id="UP000316095">
    <property type="component" value="Unassembled WGS sequence"/>
</dbReference>
<gene>
    <name evidence="2" type="ORF">Pan54_33850</name>
</gene>
<keyword evidence="1" id="KW-0472">Membrane</keyword>
<feature type="transmembrane region" description="Helical" evidence="1">
    <location>
        <begin position="52"/>
        <end position="74"/>
    </location>
</feature>
<sequence length="269" mass="29171">MTWSQRCEQWAREIRESQDLQASWAIGVTWITLGLLMLSARVLSGFHPEADLIRQLGLSIALLGLGVMSIGYVLRNRLLANSERDQVLCIAGLISCGIFCGLISSFPASSVWAFCLMTLITVGSTLLIGSRLLSFFATDSSAEIASAPEIHPASQTKKTESVVEDEQVIQWLSRKRQSDGSEVLEGMLRLEMAAGQKQMSAHAVFTPSLSSHPEIECEPLGDADVEASIGEVYPHGFRVDVRRNTNADKPLAVEIGFQAVAAANSKHAA</sequence>
<proteinExistence type="predicted"/>
<feature type="transmembrane region" description="Helical" evidence="1">
    <location>
        <begin position="86"/>
        <end position="105"/>
    </location>
</feature>
<dbReference type="OrthoDB" id="292635at2"/>
<keyword evidence="3" id="KW-1185">Reference proteome</keyword>
<feature type="transmembrane region" description="Helical" evidence="1">
    <location>
        <begin position="21"/>
        <end position="40"/>
    </location>
</feature>
<protein>
    <recommendedName>
        <fullName evidence="4">Transmembrane protein</fullName>
    </recommendedName>
</protein>
<evidence type="ECO:0000313" key="2">
    <source>
        <dbReference type="EMBL" id="TWT62641.1"/>
    </source>
</evidence>
<comment type="caution">
    <text evidence="2">The sequence shown here is derived from an EMBL/GenBank/DDBJ whole genome shotgun (WGS) entry which is preliminary data.</text>
</comment>
<organism evidence="2 3">
    <name type="scientific">Rubinisphaera italica</name>
    <dbReference type="NCBI Taxonomy" id="2527969"/>
    <lineage>
        <taxon>Bacteria</taxon>
        <taxon>Pseudomonadati</taxon>
        <taxon>Planctomycetota</taxon>
        <taxon>Planctomycetia</taxon>
        <taxon>Planctomycetales</taxon>
        <taxon>Planctomycetaceae</taxon>
        <taxon>Rubinisphaera</taxon>
    </lineage>
</organism>
<dbReference type="RefSeq" id="WP_146504473.1">
    <property type="nucleotide sequence ID" value="NZ_SJPG01000001.1"/>
</dbReference>
<reference evidence="2 3" key="1">
    <citation type="submission" date="2019-02" db="EMBL/GenBank/DDBJ databases">
        <title>Deep-cultivation of Planctomycetes and their phenomic and genomic characterization uncovers novel biology.</title>
        <authorList>
            <person name="Wiegand S."/>
            <person name="Jogler M."/>
            <person name="Boedeker C."/>
            <person name="Pinto D."/>
            <person name="Vollmers J."/>
            <person name="Rivas-Marin E."/>
            <person name="Kohn T."/>
            <person name="Peeters S.H."/>
            <person name="Heuer A."/>
            <person name="Rast P."/>
            <person name="Oberbeckmann S."/>
            <person name="Bunk B."/>
            <person name="Jeske O."/>
            <person name="Meyerdierks A."/>
            <person name="Storesund J.E."/>
            <person name="Kallscheuer N."/>
            <person name="Luecker S."/>
            <person name="Lage O.M."/>
            <person name="Pohl T."/>
            <person name="Merkel B.J."/>
            <person name="Hornburger P."/>
            <person name="Mueller R.-W."/>
            <person name="Bruemmer F."/>
            <person name="Labrenz M."/>
            <person name="Spormann A.M."/>
            <person name="Op Den Camp H."/>
            <person name="Overmann J."/>
            <person name="Amann R."/>
            <person name="Jetten M.S.M."/>
            <person name="Mascher T."/>
            <person name="Medema M.H."/>
            <person name="Devos D.P."/>
            <person name="Kaster A.-K."/>
            <person name="Ovreas L."/>
            <person name="Rohde M."/>
            <person name="Galperin M.Y."/>
            <person name="Jogler C."/>
        </authorList>
    </citation>
    <scope>NUCLEOTIDE SEQUENCE [LARGE SCALE GENOMIC DNA]</scope>
    <source>
        <strain evidence="2 3">Pan54</strain>
    </source>
</reference>
<keyword evidence="1" id="KW-0812">Transmembrane</keyword>
<name>A0A5C5XJS5_9PLAN</name>